<dbReference type="SUPFAM" id="SSF53474">
    <property type="entry name" value="alpha/beta-Hydrolases"/>
    <property type="match status" value="1"/>
</dbReference>
<dbReference type="PANTHER" id="PTHR48081">
    <property type="entry name" value="AB HYDROLASE SUPERFAMILY PROTEIN C4A8.06C"/>
    <property type="match status" value="1"/>
</dbReference>
<dbReference type="Pfam" id="PF07859">
    <property type="entry name" value="Abhydrolase_3"/>
    <property type="match status" value="1"/>
</dbReference>
<evidence type="ECO:0000256" key="1">
    <source>
        <dbReference type="ARBA" id="ARBA00022801"/>
    </source>
</evidence>
<dbReference type="PANTHER" id="PTHR48081:SF8">
    <property type="entry name" value="ALPHA_BETA HYDROLASE FOLD-3 DOMAIN-CONTAINING PROTEIN-RELATED"/>
    <property type="match status" value="1"/>
</dbReference>
<gene>
    <name evidence="3" type="primary">aes</name>
    <name evidence="3" type="ORF">GCM10011494_26610</name>
</gene>
<evidence type="ECO:0000313" key="4">
    <source>
        <dbReference type="Proteomes" id="UP000608154"/>
    </source>
</evidence>
<comment type="caution">
    <text evidence="3">The sequence shown here is derived from an EMBL/GenBank/DDBJ whole genome shotgun (WGS) entry which is preliminary data.</text>
</comment>
<evidence type="ECO:0000259" key="2">
    <source>
        <dbReference type="Pfam" id="PF07859"/>
    </source>
</evidence>
<dbReference type="EMBL" id="BMHK01000018">
    <property type="protein sequence ID" value="GGC06675.1"/>
    <property type="molecule type" value="Genomic_DNA"/>
</dbReference>
<organism evidence="3 4">
    <name type="scientific">Novosphingobium endophyticum</name>
    <dbReference type="NCBI Taxonomy" id="1955250"/>
    <lineage>
        <taxon>Bacteria</taxon>
        <taxon>Pseudomonadati</taxon>
        <taxon>Pseudomonadota</taxon>
        <taxon>Alphaproteobacteria</taxon>
        <taxon>Sphingomonadales</taxon>
        <taxon>Sphingomonadaceae</taxon>
        <taxon>Novosphingobium</taxon>
    </lineage>
</organism>
<dbReference type="InterPro" id="IPR029058">
    <property type="entry name" value="AB_hydrolase_fold"/>
</dbReference>
<sequence length="318" mass="34264">MTTRHLVDPELVAFLDALPPFGNVIEERRQIRENLAASLPPAEDYARPDVSISTHLVPGRDGAPDIPVILYRPVDAESPLPVFLNIHGGGYVFGTAADTGPGDVRTASELGCLVVSVDYRLAPETPAPGSVEDCYAALEWLYRNGEELGLDRTRFAIGGQSAGGGLAAALALLARDRGEIELCFQLLVYPMLDDRTACLPPEELAGMGEFVWKHADNAEGWRALLGCEPGSDGISPYAAAARASDLSRLPPAYITVGMLDLFLDEDIQYARRLIADGNKVELHVLPGAYHGFELAASARLTRESEAERRAALAKAFRV</sequence>
<evidence type="ECO:0000313" key="3">
    <source>
        <dbReference type="EMBL" id="GGC06675.1"/>
    </source>
</evidence>
<dbReference type="AlphaFoldDB" id="A0A916TTX9"/>
<accession>A0A916TTX9</accession>
<feature type="domain" description="Alpha/beta hydrolase fold-3" evidence="2">
    <location>
        <begin position="84"/>
        <end position="293"/>
    </location>
</feature>
<dbReference type="RefSeq" id="WP_188772035.1">
    <property type="nucleotide sequence ID" value="NZ_BMHK01000018.1"/>
</dbReference>
<dbReference type="Proteomes" id="UP000608154">
    <property type="component" value="Unassembled WGS sequence"/>
</dbReference>
<proteinExistence type="predicted"/>
<dbReference type="InterPro" id="IPR013094">
    <property type="entry name" value="AB_hydrolase_3"/>
</dbReference>
<reference evidence="3" key="2">
    <citation type="submission" date="2020-09" db="EMBL/GenBank/DDBJ databases">
        <authorList>
            <person name="Sun Q."/>
            <person name="Zhou Y."/>
        </authorList>
    </citation>
    <scope>NUCLEOTIDE SEQUENCE</scope>
    <source>
        <strain evidence="3">CGMCC 1.15095</strain>
    </source>
</reference>
<dbReference type="Gene3D" id="3.40.50.1820">
    <property type="entry name" value="alpha/beta hydrolase"/>
    <property type="match status" value="1"/>
</dbReference>
<keyword evidence="4" id="KW-1185">Reference proteome</keyword>
<name>A0A916TTX9_9SPHN</name>
<keyword evidence="1" id="KW-0378">Hydrolase</keyword>
<dbReference type="GO" id="GO:0016787">
    <property type="term" value="F:hydrolase activity"/>
    <property type="evidence" value="ECO:0007669"/>
    <property type="project" value="UniProtKB-KW"/>
</dbReference>
<reference evidence="3" key="1">
    <citation type="journal article" date="2014" name="Int. J. Syst. Evol. Microbiol.">
        <title>Complete genome sequence of Corynebacterium casei LMG S-19264T (=DSM 44701T), isolated from a smear-ripened cheese.</title>
        <authorList>
            <consortium name="US DOE Joint Genome Institute (JGI-PGF)"/>
            <person name="Walter F."/>
            <person name="Albersmeier A."/>
            <person name="Kalinowski J."/>
            <person name="Ruckert C."/>
        </authorList>
    </citation>
    <scope>NUCLEOTIDE SEQUENCE</scope>
    <source>
        <strain evidence="3">CGMCC 1.15095</strain>
    </source>
</reference>
<protein>
    <submittedName>
        <fullName evidence="3">Esterase</fullName>
    </submittedName>
</protein>
<dbReference type="InterPro" id="IPR050300">
    <property type="entry name" value="GDXG_lipolytic_enzyme"/>
</dbReference>